<proteinExistence type="inferred from homology"/>
<evidence type="ECO:0000256" key="2">
    <source>
        <dbReference type="ARBA" id="ARBA00023015"/>
    </source>
</evidence>
<keyword evidence="3" id="KW-0238">DNA-binding</keyword>
<dbReference type="InterPro" id="IPR005119">
    <property type="entry name" value="LysR_subst-bd"/>
</dbReference>
<evidence type="ECO:0000259" key="5">
    <source>
        <dbReference type="PROSITE" id="PS50931"/>
    </source>
</evidence>
<evidence type="ECO:0000256" key="3">
    <source>
        <dbReference type="ARBA" id="ARBA00023125"/>
    </source>
</evidence>
<dbReference type="EMBL" id="QUAJ01000003">
    <property type="protein sequence ID" value="REI42754.1"/>
    <property type="molecule type" value="Genomic_DNA"/>
</dbReference>
<dbReference type="SUPFAM" id="SSF46785">
    <property type="entry name" value="Winged helix' DNA-binding domain"/>
    <property type="match status" value="1"/>
</dbReference>
<evidence type="ECO:0000256" key="4">
    <source>
        <dbReference type="ARBA" id="ARBA00023163"/>
    </source>
</evidence>
<reference evidence="6 7" key="1">
    <citation type="submission" date="2018-08" db="EMBL/GenBank/DDBJ databases">
        <title>Draft genome sequence of Psychrilyobacter sp. strain SD5 isolated from Black Sea water.</title>
        <authorList>
            <person name="Yadav S."/>
            <person name="Villanueva L."/>
            <person name="Damste J.S.S."/>
        </authorList>
    </citation>
    <scope>NUCLEOTIDE SEQUENCE [LARGE SCALE GENOMIC DNA]</scope>
    <source>
        <strain evidence="6 7">SD5</strain>
    </source>
</reference>
<dbReference type="Gene3D" id="3.40.190.290">
    <property type="match status" value="1"/>
</dbReference>
<name>A0ABX9KK18_9FUSO</name>
<sequence length="289" mass="33162">MDLHYLRIFYEVAKECSFTKAAHNLYINQSAVSIQVKKFEELLGTKLFDRSSKKIKLTYSGEVLYKMSEDIFQKVKRVEKEMARIVEVDRARISIGATTVIGEPLLPKLMKEFSKIYQEIEYDVVIASKKEILEKLRDGDIDVAIIDETHITDVNLEIIDVGKFPLCLVSARDYRDIKEVADTPLIVRKQILKHNEAVTAIENNHEIEFKTKIPISGSLSVIKSFVREGVGNVVLPFYTVYDEVKSGEFKVIEKVSEVSDGYQIAITKDKRSLLEIIKFINFTKNFKII</sequence>
<dbReference type="PROSITE" id="PS50931">
    <property type="entry name" value="HTH_LYSR"/>
    <property type="match status" value="1"/>
</dbReference>
<evidence type="ECO:0000313" key="7">
    <source>
        <dbReference type="Proteomes" id="UP000263486"/>
    </source>
</evidence>
<keyword evidence="2" id="KW-0805">Transcription regulation</keyword>
<dbReference type="Pfam" id="PF03466">
    <property type="entry name" value="LysR_substrate"/>
    <property type="match status" value="1"/>
</dbReference>
<dbReference type="Pfam" id="PF00126">
    <property type="entry name" value="HTH_1"/>
    <property type="match status" value="1"/>
</dbReference>
<protein>
    <submittedName>
        <fullName evidence="6">LysR family transcriptional regulator</fullName>
    </submittedName>
</protein>
<dbReference type="CDD" id="cd05466">
    <property type="entry name" value="PBP2_LTTR_substrate"/>
    <property type="match status" value="1"/>
</dbReference>
<dbReference type="PANTHER" id="PTHR30126:SF64">
    <property type="entry name" value="HTH-TYPE TRANSCRIPTIONAL REGULATOR CITR"/>
    <property type="match status" value="1"/>
</dbReference>
<comment type="similarity">
    <text evidence="1">Belongs to the LysR transcriptional regulatory family.</text>
</comment>
<comment type="caution">
    <text evidence="6">The sequence shown here is derived from an EMBL/GenBank/DDBJ whole genome shotgun (WGS) entry which is preliminary data.</text>
</comment>
<dbReference type="InterPro" id="IPR036390">
    <property type="entry name" value="WH_DNA-bd_sf"/>
</dbReference>
<accession>A0ABX9KK18</accession>
<keyword evidence="7" id="KW-1185">Reference proteome</keyword>
<gene>
    <name evidence="6" type="ORF">DYH56_03020</name>
</gene>
<dbReference type="PANTHER" id="PTHR30126">
    <property type="entry name" value="HTH-TYPE TRANSCRIPTIONAL REGULATOR"/>
    <property type="match status" value="1"/>
</dbReference>
<dbReference type="PRINTS" id="PR00039">
    <property type="entry name" value="HTHLYSR"/>
</dbReference>
<keyword evidence="4" id="KW-0804">Transcription</keyword>
<dbReference type="Gene3D" id="1.10.10.10">
    <property type="entry name" value="Winged helix-like DNA-binding domain superfamily/Winged helix DNA-binding domain"/>
    <property type="match status" value="1"/>
</dbReference>
<dbReference type="InterPro" id="IPR036388">
    <property type="entry name" value="WH-like_DNA-bd_sf"/>
</dbReference>
<dbReference type="Proteomes" id="UP000263486">
    <property type="component" value="Unassembled WGS sequence"/>
</dbReference>
<dbReference type="InterPro" id="IPR000847">
    <property type="entry name" value="LysR_HTH_N"/>
</dbReference>
<dbReference type="RefSeq" id="WP_114641377.1">
    <property type="nucleotide sequence ID" value="NZ_JAACIO010000003.1"/>
</dbReference>
<evidence type="ECO:0000256" key="1">
    <source>
        <dbReference type="ARBA" id="ARBA00009437"/>
    </source>
</evidence>
<dbReference type="SUPFAM" id="SSF53850">
    <property type="entry name" value="Periplasmic binding protein-like II"/>
    <property type="match status" value="1"/>
</dbReference>
<evidence type="ECO:0000313" key="6">
    <source>
        <dbReference type="EMBL" id="REI42754.1"/>
    </source>
</evidence>
<organism evidence="6 7">
    <name type="scientific">Psychrilyobacter piezotolerans</name>
    <dbReference type="NCBI Taxonomy" id="2293438"/>
    <lineage>
        <taxon>Bacteria</taxon>
        <taxon>Fusobacteriati</taxon>
        <taxon>Fusobacteriota</taxon>
        <taxon>Fusobacteriia</taxon>
        <taxon>Fusobacteriales</taxon>
        <taxon>Fusobacteriaceae</taxon>
        <taxon>Psychrilyobacter</taxon>
    </lineage>
</organism>
<feature type="domain" description="HTH lysR-type" evidence="5">
    <location>
        <begin position="1"/>
        <end position="58"/>
    </location>
</feature>